<name>A0A1A9UX29_GLOAU</name>
<accession>A0A1A9UX29</accession>
<organism evidence="2 3">
    <name type="scientific">Glossina austeni</name>
    <name type="common">Savannah tsetse fly</name>
    <dbReference type="NCBI Taxonomy" id="7395"/>
    <lineage>
        <taxon>Eukaryota</taxon>
        <taxon>Metazoa</taxon>
        <taxon>Ecdysozoa</taxon>
        <taxon>Arthropoda</taxon>
        <taxon>Hexapoda</taxon>
        <taxon>Insecta</taxon>
        <taxon>Pterygota</taxon>
        <taxon>Neoptera</taxon>
        <taxon>Endopterygota</taxon>
        <taxon>Diptera</taxon>
        <taxon>Brachycera</taxon>
        <taxon>Muscomorpha</taxon>
        <taxon>Hippoboscoidea</taxon>
        <taxon>Glossinidae</taxon>
        <taxon>Glossina</taxon>
    </lineage>
</organism>
<dbReference type="SUPFAM" id="SSF56059">
    <property type="entry name" value="Glutathione synthetase ATP-binding domain-like"/>
    <property type="match status" value="1"/>
</dbReference>
<dbReference type="PROSITE" id="PS51221">
    <property type="entry name" value="TTL"/>
    <property type="match status" value="1"/>
</dbReference>
<dbReference type="AlphaFoldDB" id="A0A1A9UX29"/>
<dbReference type="InterPro" id="IPR053317">
    <property type="entry name" value="Tubulin_polyglutamylase"/>
</dbReference>
<dbReference type="InterPro" id="IPR004344">
    <property type="entry name" value="TTL/TTLL_fam"/>
</dbReference>
<keyword evidence="1" id="KW-1133">Transmembrane helix</keyword>
<dbReference type="STRING" id="7395.A0A1A9UX29"/>
<dbReference type="PANTHER" id="PTHR47113">
    <property type="entry name" value="LD09343P"/>
    <property type="match status" value="1"/>
</dbReference>
<reference evidence="2" key="1">
    <citation type="submission" date="2020-05" db="UniProtKB">
        <authorList>
            <consortium name="EnsemblMetazoa"/>
        </authorList>
    </citation>
    <scope>IDENTIFICATION</scope>
    <source>
        <strain evidence="2">TTRI</strain>
    </source>
</reference>
<sequence>MKVDDDDEFREEEKQKITPKPVISSTIPVHSVFIFLLTAVLTALVVELLSPNCTYWNWATNEFVLPESVPTYAIYGKSSNEGHLLHVEKVLQRLGYKRIALQNEWDLLWAHDYPFFKMTKRLKNLTNQQIVNHVPGCGFITNKVDLSTSELTFLPKAYRLPSQREDFLNYAQRNPNALFVEKHNEHRNILIRPVKDINLKSNDTFVQEFIQKPYLVDGYKFDIGVYVMITGIDPLRLYIYTGDVLFRYCSVKYYPFNASNIDSYVVGDDYLPTWQVPSLVKYYEHLEGNMRDSFDAYVRDQHSDPSIIWSQVEDIIRETVLAKEQQIAHILRSYKNLKFFELMRFDLIIDEDLRVYLMEANMSPNLSSLHFKPNALLYEQILYSAFSLVGVSSPVRGTLSERSHDVQEMITSAKNVATNLNNCTKNDCNRFCNNDYCNLCLSCVTGSEYEILKRTHREHLHRASMKRVFPKPILNPENFDIEAEVQNMTKRNAWLTRWFYYKCLYDNSWCY</sequence>
<keyword evidence="1" id="KW-0812">Transmembrane</keyword>
<keyword evidence="3" id="KW-1185">Reference proteome</keyword>
<dbReference type="VEuPathDB" id="VectorBase:GAUT018619"/>
<evidence type="ECO:0000313" key="2">
    <source>
        <dbReference type="EnsemblMetazoa" id="GAUT018619-PA"/>
    </source>
</evidence>
<protein>
    <submittedName>
        <fullName evidence="2">Uncharacterized protein</fullName>
    </submittedName>
</protein>
<feature type="transmembrane region" description="Helical" evidence="1">
    <location>
        <begin position="21"/>
        <end position="46"/>
    </location>
</feature>
<dbReference type="Pfam" id="PF03133">
    <property type="entry name" value="TTL"/>
    <property type="match status" value="1"/>
</dbReference>
<dbReference type="Gene3D" id="3.30.470.20">
    <property type="entry name" value="ATP-grasp fold, B domain"/>
    <property type="match status" value="1"/>
</dbReference>
<keyword evidence="1" id="KW-0472">Membrane</keyword>
<dbReference type="Proteomes" id="UP000078200">
    <property type="component" value="Unassembled WGS sequence"/>
</dbReference>
<proteinExistence type="predicted"/>
<dbReference type="PANTHER" id="PTHR47113:SF1">
    <property type="entry name" value="LD09343P"/>
    <property type="match status" value="1"/>
</dbReference>
<dbReference type="EnsemblMetazoa" id="GAUT018619-RA">
    <property type="protein sequence ID" value="GAUT018619-PA"/>
    <property type="gene ID" value="GAUT018619"/>
</dbReference>
<evidence type="ECO:0000313" key="3">
    <source>
        <dbReference type="Proteomes" id="UP000078200"/>
    </source>
</evidence>
<evidence type="ECO:0000256" key="1">
    <source>
        <dbReference type="SAM" id="Phobius"/>
    </source>
</evidence>